<name>A0A6I3WEJ4_9PSED</name>
<dbReference type="OrthoDB" id="6985970at2"/>
<accession>A0A6I3WEJ4</accession>
<dbReference type="PROSITE" id="PS51257">
    <property type="entry name" value="PROKAR_LIPOPROTEIN"/>
    <property type="match status" value="1"/>
</dbReference>
<feature type="chain" id="PRO_5026284603" description="Lipoprotein" evidence="1">
    <location>
        <begin position="22"/>
        <end position="141"/>
    </location>
</feature>
<comment type="caution">
    <text evidence="2">The sequence shown here is derived from an EMBL/GenBank/DDBJ whole genome shotgun (WGS) entry which is preliminary data.</text>
</comment>
<gene>
    <name evidence="2" type="ORF">GNF76_19755</name>
</gene>
<evidence type="ECO:0000313" key="3">
    <source>
        <dbReference type="Proteomes" id="UP000438196"/>
    </source>
</evidence>
<feature type="signal peptide" evidence="1">
    <location>
        <begin position="1"/>
        <end position="21"/>
    </location>
</feature>
<keyword evidence="3" id="KW-1185">Reference proteome</keyword>
<keyword evidence="1" id="KW-0732">Signal</keyword>
<dbReference type="AlphaFoldDB" id="A0A6I3WEJ4"/>
<dbReference type="EMBL" id="WNNK01000017">
    <property type="protein sequence ID" value="MUF06591.1"/>
    <property type="molecule type" value="Genomic_DNA"/>
</dbReference>
<dbReference type="RefSeq" id="WP_155584796.1">
    <property type="nucleotide sequence ID" value="NZ_JBHSTH010000009.1"/>
</dbReference>
<evidence type="ECO:0000256" key="1">
    <source>
        <dbReference type="SAM" id="SignalP"/>
    </source>
</evidence>
<organism evidence="2 3">
    <name type="scientific">Pseudomonas spelaei</name>
    <dbReference type="NCBI Taxonomy" id="1055469"/>
    <lineage>
        <taxon>Bacteria</taxon>
        <taxon>Pseudomonadati</taxon>
        <taxon>Pseudomonadota</taxon>
        <taxon>Gammaproteobacteria</taxon>
        <taxon>Pseudomonadales</taxon>
        <taxon>Pseudomonadaceae</taxon>
        <taxon>Pseudomonas</taxon>
    </lineage>
</organism>
<reference evidence="2 3" key="1">
    <citation type="submission" date="2019-11" db="EMBL/GenBank/DDBJ databases">
        <title>Pseudomonas karstica sp. nov. and Pseudomonas spelaei sp. nov. from karst caves.</title>
        <authorList>
            <person name="Zeman M."/>
        </authorList>
    </citation>
    <scope>NUCLEOTIDE SEQUENCE [LARGE SCALE GENOMIC DNA]</scope>
    <source>
        <strain evidence="2 3">CCM 7893</strain>
    </source>
</reference>
<evidence type="ECO:0000313" key="2">
    <source>
        <dbReference type="EMBL" id="MUF06591.1"/>
    </source>
</evidence>
<dbReference type="Proteomes" id="UP000438196">
    <property type="component" value="Unassembled WGS sequence"/>
</dbReference>
<proteinExistence type="predicted"/>
<protein>
    <recommendedName>
        <fullName evidence="4">Lipoprotein</fullName>
    </recommendedName>
</protein>
<sequence length="141" mass="15076">MKKTLLLLSTLALLSACNKEAQDNKPVPKVPPASVQATLVPETLPTDKWVGQWTGVEGLNLTISKDDTIGRGHYVLTMQYGLDADDSGTFKGVATEDGISFTRPDGPQTLRAGDGEATGLKWLADKKNCLVVNSGEGYCRP</sequence>
<evidence type="ECO:0008006" key="4">
    <source>
        <dbReference type="Google" id="ProtNLM"/>
    </source>
</evidence>